<accession>A0A136LYY3</accession>
<organism evidence="1 2">
    <name type="scientific">candidate division WS6 bacterium OLB20</name>
    <dbReference type="NCBI Taxonomy" id="1617426"/>
    <lineage>
        <taxon>Bacteria</taxon>
        <taxon>Candidatus Dojkabacteria</taxon>
    </lineage>
</organism>
<dbReference type="STRING" id="1617426.TR69_WS6001000889"/>
<dbReference type="AlphaFoldDB" id="A0A136LYY3"/>
<evidence type="ECO:0000313" key="2">
    <source>
        <dbReference type="Proteomes" id="UP000070457"/>
    </source>
</evidence>
<gene>
    <name evidence="1" type="ORF">TR69_WS6001000889</name>
</gene>
<comment type="caution">
    <text evidence="1">The sequence shown here is derived from an EMBL/GenBank/DDBJ whole genome shotgun (WGS) entry which is preliminary data.</text>
</comment>
<protein>
    <submittedName>
        <fullName evidence="1">Uncharacterized protein</fullName>
    </submittedName>
</protein>
<name>A0A136LYY3_9BACT</name>
<sequence length="108" mass="12294">MSNKQKEALWKEFLVREISTQCTFAIRSFESLEPKVARNTDLVFSSIHSFLTHCAMVSKLLKANPQNSKSAPYEETVASLIGVKESSSIHKRSARNRLEHYDEHVQNG</sequence>
<proteinExistence type="predicted"/>
<dbReference type="EMBL" id="JYNZ01000003">
    <property type="protein sequence ID" value="KXK26868.1"/>
    <property type="molecule type" value="Genomic_DNA"/>
</dbReference>
<dbReference type="Proteomes" id="UP000070457">
    <property type="component" value="Unassembled WGS sequence"/>
</dbReference>
<reference evidence="1 2" key="1">
    <citation type="submission" date="2015-02" db="EMBL/GenBank/DDBJ databases">
        <title>Improved understanding of the partial-nitritation anammox process through 23 genomes representing the majority of the microbial community.</title>
        <authorList>
            <person name="Speth D.R."/>
            <person name="In T Zandt M."/>
            <person name="Guerrero Cruz S."/>
            <person name="Jetten M.S."/>
            <person name="Dutilh B.E."/>
        </authorList>
    </citation>
    <scope>NUCLEOTIDE SEQUENCE [LARGE SCALE GENOMIC DNA]</scope>
    <source>
        <strain evidence="1">OLB20</strain>
    </source>
</reference>
<evidence type="ECO:0000313" key="1">
    <source>
        <dbReference type="EMBL" id="KXK26868.1"/>
    </source>
</evidence>